<dbReference type="OrthoDB" id="8156287at2"/>
<name>A0A1I3RA59_9RHOB</name>
<organism evidence="1 2">
    <name type="scientific">Celeribacter neptunius</name>
    <dbReference type="NCBI Taxonomy" id="588602"/>
    <lineage>
        <taxon>Bacteria</taxon>
        <taxon>Pseudomonadati</taxon>
        <taxon>Pseudomonadota</taxon>
        <taxon>Alphaproteobacteria</taxon>
        <taxon>Rhodobacterales</taxon>
        <taxon>Roseobacteraceae</taxon>
        <taxon>Celeribacter</taxon>
    </lineage>
</organism>
<evidence type="ECO:0000313" key="2">
    <source>
        <dbReference type="Proteomes" id="UP000199630"/>
    </source>
</evidence>
<keyword evidence="2" id="KW-1185">Reference proteome</keyword>
<gene>
    <name evidence="1" type="ORF">SAMN04487991_2105</name>
</gene>
<reference evidence="2" key="1">
    <citation type="submission" date="2016-10" db="EMBL/GenBank/DDBJ databases">
        <authorList>
            <person name="Varghese N."/>
            <person name="Submissions S."/>
        </authorList>
    </citation>
    <scope>NUCLEOTIDE SEQUENCE [LARGE SCALE GENOMIC DNA]</scope>
    <source>
        <strain evidence="2">DSM 26471</strain>
    </source>
</reference>
<evidence type="ECO:0000313" key="1">
    <source>
        <dbReference type="EMBL" id="SFJ42066.1"/>
    </source>
</evidence>
<dbReference type="AlphaFoldDB" id="A0A1I3RA59"/>
<dbReference type="STRING" id="588602.SAMN04487991_2105"/>
<protein>
    <submittedName>
        <fullName evidence="1">Uncharacterized protein</fullName>
    </submittedName>
</protein>
<dbReference type="Proteomes" id="UP000199630">
    <property type="component" value="Unassembled WGS sequence"/>
</dbReference>
<dbReference type="EMBL" id="FORH01000003">
    <property type="protein sequence ID" value="SFJ42066.1"/>
    <property type="molecule type" value="Genomic_DNA"/>
</dbReference>
<accession>A0A1I3RA59</accession>
<dbReference type="RefSeq" id="WP_090060638.1">
    <property type="nucleotide sequence ID" value="NZ_FORH01000003.1"/>
</dbReference>
<proteinExistence type="predicted"/>
<sequence>MFSETVPTGHSRPQIALHWQAFALIVLPARLHVLEALHLQVARFVRRDGILARMRRAEG</sequence>